<dbReference type="Proteomes" id="UP000024635">
    <property type="component" value="Unassembled WGS sequence"/>
</dbReference>
<protein>
    <submittedName>
        <fullName evidence="2">Uncharacterized protein</fullName>
    </submittedName>
</protein>
<proteinExistence type="predicted"/>
<comment type="caution">
    <text evidence="2">The sequence shown here is derived from an EMBL/GenBank/DDBJ whole genome shotgun (WGS) entry which is preliminary data.</text>
</comment>
<feature type="compositionally biased region" description="Polar residues" evidence="1">
    <location>
        <begin position="66"/>
        <end position="78"/>
    </location>
</feature>
<organism evidence="2 3">
    <name type="scientific">Ancylostoma ceylanicum</name>
    <dbReference type="NCBI Taxonomy" id="53326"/>
    <lineage>
        <taxon>Eukaryota</taxon>
        <taxon>Metazoa</taxon>
        <taxon>Ecdysozoa</taxon>
        <taxon>Nematoda</taxon>
        <taxon>Chromadorea</taxon>
        <taxon>Rhabditida</taxon>
        <taxon>Rhabditina</taxon>
        <taxon>Rhabditomorpha</taxon>
        <taxon>Strongyloidea</taxon>
        <taxon>Ancylostomatidae</taxon>
        <taxon>Ancylostomatinae</taxon>
        <taxon>Ancylostoma</taxon>
    </lineage>
</organism>
<gene>
    <name evidence="2" type="primary">Acey_s0060.g3093</name>
    <name evidence="2" type="ORF">Y032_0060g3093</name>
</gene>
<name>A0A016U3E9_9BILA</name>
<sequence length="104" mass="11369">MEEGRGDHVTKETEGYYSPAINTSLIEMRGSPTDTVAISLDETKPKRGRRGQPTVAEVSLVEGTTPPRNAQKKNNLDTPPSRKTPGAVRTSKVTPNQPPTRTRK</sequence>
<dbReference type="EMBL" id="JARK01001396">
    <property type="protein sequence ID" value="EYC09397.1"/>
    <property type="molecule type" value="Genomic_DNA"/>
</dbReference>
<accession>A0A016U3E9</accession>
<feature type="region of interest" description="Disordered" evidence="1">
    <location>
        <begin position="39"/>
        <end position="104"/>
    </location>
</feature>
<keyword evidence="3" id="KW-1185">Reference proteome</keyword>
<dbReference type="OrthoDB" id="1928087at2759"/>
<feature type="region of interest" description="Disordered" evidence="1">
    <location>
        <begin position="1"/>
        <end position="20"/>
    </location>
</feature>
<evidence type="ECO:0000313" key="2">
    <source>
        <dbReference type="EMBL" id="EYC09397.1"/>
    </source>
</evidence>
<dbReference type="AlphaFoldDB" id="A0A016U3E9"/>
<evidence type="ECO:0000256" key="1">
    <source>
        <dbReference type="SAM" id="MobiDB-lite"/>
    </source>
</evidence>
<evidence type="ECO:0000313" key="3">
    <source>
        <dbReference type="Proteomes" id="UP000024635"/>
    </source>
</evidence>
<reference evidence="3" key="1">
    <citation type="journal article" date="2015" name="Nat. Genet.">
        <title>The genome and transcriptome of the zoonotic hookworm Ancylostoma ceylanicum identify infection-specific gene families.</title>
        <authorList>
            <person name="Schwarz E.M."/>
            <person name="Hu Y."/>
            <person name="Antoshechkin I."/>
            <person name="Miller M.M."/>
            <person name="Sternberg P.W."/>
            <person name="Aroian R.V."/>
        </authorList>
    </citation>
    <scope>NUCLEOTIDE SEQUENCE</scope>
    <source>
        <strain evidence="3">HY135</strain>
    </source>
</reference>
<feature type="compositionally biased region" description="Basic and acidic residues" evidence="1">
    <location>
        <begin position="1"/>
        <end position="14"/>
    </location>
</feature>